<feature type="signal peptide" evidence="3">
    <location>
        <begin position="1"/>
        <end position="19"/>
    </location>
</feature>
<comment type="similarity">
    <text evidence="1 3">Belongs to the calycin superfamily. Lipocalin family.</text>
</comment>
<dbReference type="GO" id="GO:0006629">
    <property type="term" value="P:lipid metabolic process"/>
    <property type="evidence" value="ECO:0007669"/>
    <property type="project" value="TreeGrafter"/>
</dbReference>
<dbReference type="PANTHER" id="PTHR10612">
    <property type="entry name" value="APOLIPOPROTEIN D"/>
    <property type="match status" value="1"/>
</dbReference>
<keyword evidence="3" id="KW-0732">Signal</keyword>
<dbReference type="SUPFAM" id="SSF50814">
    <property type="entry name" value="Lipocalins"/>
    <property type="match status" value="1"/>
</dbReference>
<dbReference type="PRINTS" id="PR01273">
    <property type="entry name" value="INVTBRTCOLOR"/>
</dbReference>
<sequence length="220" mass="25019">MYSSVVLTVIAMSIGVINCQTLHFGQCPNLDVKPDFDLTKYAGKWYEYSKNRRYWIIMDSGLKCASETYTLEGDDTILVLNEGQRIINNRPVSIKAVGKHVAPGKLLFNFDDVTLHGTRAQDVPYWILDTDYENYSVVWSCSENSGLNAQIVWVLTREMNPDPSVVRTAMDVLSRNGLGRTSMVQTNHRSNCRANHRFSSYPFYFPILIDMPSPSSNEFI</sequence>
<dbReference type="Proteomes" id="UP000789390">
    <property type="component" value="Unassembled WGS sequence"/>
</dbReference>
<dbReference type="AlphaFoldDB" id="A0A8J2RIC6"/>
<accession>A0A8J2RIC6</accession>
<dbReference type="Pfam" id="PF00061">
    <property type="entry name" value="Lipocalin"/>
    <property type="match status" value="1"/>
</dbReference>
<dbReference type="GO" id="GO:0000302">
    <property type="term" value="P:response to reactive oxygen species"/>
    <property type="evidence" value="ECO:0007669"/>
    <property type="project" value="TreeGrafter"/>
</dbReference>
<gene>
    <name evidence="5" type="ORF">DGAL_LOCUS5600</name>
</gene>
<evidence type="ECO:0000313" key="5">
    <source>
        <dbReference type="EMBL" id="CAH0103066.1"/>
    </source>
</evidence>
<feature type="domain" description="Lipocalin/cytosolic fatty-acid binding" evidence="4">
    <location>
        <begin position="42"/>
        <end position="189"/>
    </location>
</feature>
<keyword evidence="2" id="KW-1015">Disulfide bond</keyword>
<dbReference type="InterPro" id="IPR003057">
    <property type="entry name" value="Invtbrt_color"/>
</dbReference>
<reference evidence="5" key="1">
    <citation type="submission" date="2021-11" db="EMBL/GenBank/DDBJ databases">
        <authorList>
            <person name="Schell T."/>
        </authorList>
    </citation>
    <scope>NUCLEOTIDE SEQUENCE</scope>
    <source>
        <strain evidence="5">M5</strain>
    </source>
</reference>
<dbReference type="InterPro" id="IPR022271">
    <property type="entry name" value="Lipocalin_ApoD"/>
</dbReference>
<evidence type="ECO:0000256" key="3">
    <source>
        <dbReference type="PIRNR" id="PIRNR036893"/>
    </source>
</evidence>
<evidence type="ECO:0000313" key="6">
    <source>
        <dbReference type="Proteomes" id="UP000789390"/>
    </source>
</evidence>
<dbReference type="FunFam" id="2.40.128.20:FF:000026">
    <property type="entry name" value="Apolipoprotein D-like Protein"/>
    <property type="match status" value="1"/>
</dbReference>
<name>A0A8J2RIC6_9CRUS</name>
<dbReference type="GO" id="GO:0031409">
    <property type="term" value="F:pigment binding"/>
    <property type="evidence" value="ECO:0007669"/>
    <property type="project" value="InterPro"/>
</dbReference>
<organism evidence="5 6">
    <name type="scientific">Daphnia galeata</name>
    <dbReference type="NCBI Taxonomy" id="27404"/>
    <lineage>
        <taxon>Eukaryota</taxon>
        <taxon>Metazoa</taxon>
        <taxon>Ecdysozoa</taxon>
        <taxon>Arthropoda</taxon>
        <taxon>Crustacea</taxon>
        <taxon>Branchiopoda</taxon>
        <taxon>Diplostraca</taxon>
        <taxon>Cladocera</taxon>
        <taxon>Anomopoda</taxon>
        <taxon>Daphniidae</taxon>
        <taxon>Daphnia</taxon>
    </lineage>
</organism>
<feature type="chain" id="PRO_5035350869" description="Lipocalin/cytosolic fatty-acid binding domain-containing protein" evidence="3">
    <location>
        <begin position="20"/>
        <end position="220"/>
    </location>
</feature>
<dbReference type="Gene3D" id="2.40.128.20">
    <property type="match status" value="1"/>
</dbReference>
<dbReference type="PANTHER" id="PTHR10612:SF34">
    <property type="entry name" value="APOLIPOPROTEIN D"/>
    <property type="match status" value="1"/>
</dbReference>
<comment type="caution">
    <text evidence="5">The sequence shown here is derived from an EMBL/GenBank/DDBJ whole genome shotgun (WGS) entry which is preliminary data.</text>
</comment>
<dbReference type="PIRSF" id="PIRSF036893">
    <property type="entry name" value="Lipocalin_ApoD"/>
    <property type="match status" value="1"/>
</dbReference>
<evidence type="ECO:0000259" key="4">
    <source>
        <dbReference type="Pfam" id="PF00061"/>
    </source>
</evidence>
<evidence type="ECO:0000256" key="2">
    <source>
        <dbReference type="ARBA" id="ARBA00023157"/>
    </source>
</evidence>
<dbReference type="EMBL" id="CAKKLH010000101">
    <property type="protein sequence ID" value="CAH0103066.1"/>
    <property type="molecule type" value="Genomic_DNA"/>
</dbReference>
<evidence type="ECO:0000256" key="1">
    <source>
        <dbReference type="ARBA" id="ARBA00006889"/>
    </source>
</evidence>
<proteinExistence type="inferred from homology"/>
<dbReference type="InterPro" id="IPR012674">
    <property type="entry name" value="Calycin"/>
</dbReference>
<dbReference type="InterPro" id="IPR000566">
    <property type="entry name" value="Lipocln_cytosolic_FA-bd_dom"/>
</dbReference>
<keyword evidence="6" id="KW-1185">Reference proteome</keyword>
<dbReference type="OrthoDB" id="565904at2759"/>
<protein>
    <recommendedName>
        <fullName evidence="4">Lipocalin/cytosolic fatty-acid binding domain-containing protein</fullName>
    </recommendedName>
</protein>
<dbReference type="GO" id="GO:0005737">
    <property type="term" value="C:cytoplasm"/>
    <property type="evidence" value="ECO:0007669"/>
    <property type="project" value="TreeGrafter"/>
</dbReference>